<reference evidence="1 2" key="1">
    <citation type="submission" date="2011-01" db="EMBL/GenBank/DDBJ databases">
        <authorList>
            <person name="Muzny D."/>
            <person name="Qin X."/>
            <person name="Buhay C."/>
            <person name="Dugan-Rocha S."/>
            <person name="Ding Y."/>
            <person name="Chen G."/>
            <person name="Hawes A."/>
            <person name="Holder M."/>
            <person name="Jhangiani S."/>
            <person name="Johnson A."/>
            <person name="Khan Z."/>
            <person name="Li Z."/>
            <person name="Liu W."/>
            <person name="Liu X."/>
            <person name="Perez L."/>
            <person name="Shen H."/>
            <person name="Wang Q."/>
            <person name="Watt J."/>
            <person name="Xi L."/>
            <person name="Xin Y."/>
            <person name="Zhou J."/>
            <person name="Deng J."/>
            <person name="Jiang H."/>
            <person name="Liu Y."/>
            <person name="Qu J."/>
            <person name="Song X.-Z."/>
            <person name="Zhang L."/>
            <person name="Villasana D."/>
            <person name="Johnson A."/>
            <person name="Liu J."/>
            <person name="Liyanage D."/>
            <person name="Lorensuhewa L."/>
            <person name="Robinson T."/>
            <person name="Song A."/>
            <person name="Song B.-B."/>
            <person name="Dinh H."/>
            <person name="Thornton R."/>
            <person name="Coyle M."/>
            <person name="Francisco L."/>
            <person name="Jackson L."/>
            <person name="Javaid M."/>
            <person name="Korchina V."/>
            <person name="Kovar C."/>
            <person name="Mata R."/>
            <person name="Mathew T."/>
            <person name="Ngo R."/>
            <person name="Nguyen L."/>
            <person name="Nguyen N."/>
            <person name="Okwuonu G."/>
            <person name="Ongeri F."/>
            <person name="Pham C."/>
            <person name="Simmons D."/>
            <person name="Wilczek-Boney K."/>
            <person name="Hale W."/>
            <person name="Jakkamsetti A."/>
            <person name="Pham P."/>
            <person name="Ruth R."/>
            <person name="San Lucas F."/>
            <person name="Warren J."/>
            <person name="Zhang J."/>
            <person name="Zhao Z."/>
            <person name="Zhou C."/>
            <person name="Zhu D."/>
            <person name="Lee S."/>
            <person name="Bess C."/>
            <person name="Blankenburg K."/>
            <person name="Forbes L."/>
            <person name="Fu Q."/>
            <person name="Gubbala S."/>
            <person name="Hirani K."/>
            <person name="Jayaseelan J.C."/>
            <person name="Lara F."/>
            <person name="Munidasa M."/>
            <person name="Palculict T."/>
            <person name="Patil S."/>
            <person name="Pu L.-L."/>
            <person name="Saada N."/>
            <person name="Tang L."/>
            <person name="Weissenberger G."/>
            <person name="Zhu Y."/>
            <person name="Hemphill L."/>
            <person name="Shang Y."/>
            <person name="Youmans B."/>
            <person name="Ayvaz T."/>
            <person name="Ross M."/>
            <person name="Santibanez J."/>
            <person name="Aqrawi P."/>
            <person name="Gross S."/>
            <person name="Joshi V."/>
            <person name="Fowler G."/>
            <person name="Nazareth L."/>
            <person name="Reid J."/>
            <person name="Worley K."/>
            <person name="Petrosino J."/>
            <person name="Highlander S."/>
            <person name="Gibbs R."/>
        </authorList>
    </citation>
    <scope>NUCLEOTIDE SEQUENCE [LARGE SCALE GENOMIC DNA]</scope>
    <source>
        <strain evidence="1 2">ATCC 25644</strain>
    </source>
</reference>
<dbReference type="HOGENOM" id="CLU_2954851_0_0_9"/>
<name>E7FS60_9LACO</name>
<gene>
    <name evidence="1" type="ORF">HMPREF0542_11737</name>
</gene>
<proteinExistence type="predicted"/>
<protein>
    <submittedName>
        <fullName evidence="1">Uncharacterized protein</fullName>
    </submittedName>
</protein>
<comment type="caution">
    <text evidence="1">The sequence shown here is derived from an EMBL/GenBank/DDBJ whole genome shotgun (WGS) entry which is preliminary data.</text>
</comment>
<evidence type="ECO:0000313" key="2">
    <source>
        <dbReference type="Proteomes" id="UP000004099"/>
    </source>
</evidence>
<accession>E7FS60</accession>
<sequence length="59" mass="7229">MKKHDRIMKDLGRICLKLKNRMTCNQLQVIRFLSMHDNLLSWIKTSRKGTFFSFFWFAF</sequence>
<organism evidence="1 2">
    <name type="scientific">Ligilactobacillus ruminis ATCC 25644</name>
    <dbReference type="NCBI Taxonomy" id="525362"/>
    <lineage>
        <taxon>Bacteria</taxon>
        <taxon>Bacillati</taxon>
        <taxon>Bacillota</taxon>
        <taxon>Bacilli</taxon>
        <taxon>Lactobacillales</taxon>
        <taxon>Lactobacillaceae</taxon>
        <taxon>Ligilactobacillus</taxon>
    </lineage>
</organism>
<evidence type="ECO:0000313" key="1">
    <source>
        <dbReference type="EMBL" id="EFZ34103.1"/>
    </source>
</evidence>
<dbReference type="EMBL" id="ACGS02000045">
    <property type="protein sequence ID" value="EFZ34103.1"/>
    <property type="molecule type" value="Genomic_DNA"/>
</dbReference>
<dbReference type="Proteomes" id="UP000004099">
    <property type="component" value="Unassembled WGS sequence"/>
</dbReference>
<dbReference type="AlphaFoldDB" id="E7FS60"/>